<keyword evidence="7" id="KW-0963">Cytoplasm</keyword>
<dbReference type="SUPFAM" id="SSF52540">
    <property type="entry name" value="P-loop containing nucleoside triphosphate hydrolases"/>
    <property type="match status" value="1"/>
</dbReference>
<gene>
    <name evidence="7" type="primary">aroK</name>
    <name evidence="8" type="ORF">RNZ46_16565</name>
</gene>
<protein>
    <recommendedName>
        <fullName evidence="7">Shikimate kinase</fullName>
        <shortName evidence="7">SK</shortName>
        <ecNumber evidence="7">2.7.1.71</ecNumber>
    </recommendedName>
</protein>
<dbReference type="EMBL" id="CP136521">
    <property type="protein sequence ID" value="WOD43599.1"/>
    <property type="molecule type" value="Genomic_DNA"/>
</dbReference>
<keyword evidence="7" id="KW-0460">Magnesium</keyword>
<dbReference type="GO" id="GO:0009073">
    <property type="term" value="P:aromatic amino acid family biosynthetic process"/>
    <property type="evidence" value="ECO:0007669"/>
    <property type="project" value="UniProtKB-KW"/>
</dbReference>
<evidence type="ECO:0000256" key="3">
    <source>
        <dbReference type="ARBA" id="ARBA00022741"/>
    </source>
</evidence>
<comment type="cofactor">
    <cofactor evidence="7">
        <name>Mg(2+)</name>
        <dbReference type="ChEBI" id="CHEBI:18420"/>
    </cofactor>
    <text evidence="7">Binds 1 Mg(2+) ion per subunit.</text>
</comment>
<evidence type="ECO:0000256" key="4">
    <source>
        <dbReference type="ARBA" id="ARBA00022777"/>
    </source>
</evidence>
<evidence type="ECO:0000313" key="8">
    <source>
        <dbReference type="EMBL" id="WOD43599.1"/>
    </source>
</evidence>
<dbReference type="GO" id="GO:0009423">
    <property type="term" value="P:chorismate biosynthetic process"/>
    <property type="evidence" value="ECO:0007669"/>
    <property type="project" value="UniProtKB-UniRule"/>
</dbReference>
<keyword evidence="3 7" id="KW-0547">Nucleotide-binding</keyword>
<dbReference type="InterPro" id="IPR000623">
    <property type="entry name" value="Shikimate_kinase/TSH1"/>
</dbReference>
<keyword evidence="5 7" id="KW-0067">ATP-binding</keyword>
<accession>A0AA97ELB7</accession>
<dbReference type="Gene3D" id="3.40.50.300">
    <property type="entry name" value="P-loop containing nucleotide triphosphate hydrolases"/>
    <property type="match status" value="1"/>
</dbReference>
<feature type="binding site" evidence="7">
    <location>
        <position position="79"/>
    </location>
    <ligand>
        <name>substrate</name>
    </ligand>
</feature>
<dbReference type="PANTHER" id="PTHR21087">
    <property type="entry name" value="SHIKIMATE KINASE"/>
    <property type="match status" value="1"/>
</dbReference>
<feature type="binding site" evidence="7">
    <location>
        <begin position="10"/>
        <end position="15"/>
    </location>
    <ligand>
        <name>ATP</name>
        <dbReference type="ChEBI" id="CHEBI:30616"/>
    </ligand>
</feature>
<dbReference type="GO" id="GO:0000287">
    <property type="term" value="F:magnesium ion binding"/>
    <property type="evidence" value="ECO:0007669"/>
    <property type="project" value="UniProtKB-UniRule"/>
</dbReference>
<feature type="binding site" evidence="7">
    <location>
        <position position="14"/>
    </location>
    <ligand>
        <name>Mg(2+)</name>
        <dbReference type="ChEBI" id="CHEBI:18420"/>
    </ligand>
</feature>
<feature type="binding site" evidence="7">
    <location>
        <position position="56"/>
    </location>
    <ligand>
        <name>substrate</name>
    </ligand>
</feature>
<reference evidence="9" key="1">
    <citation type="submission" date="2024-06" db="EMBL/GenBank/DDBJ databases">
        <title>Hwangdonia haimaensis gen. nov., sp. nov., a member of the family Flavobacteriaceae isolated from the haima cold seep.</title>
        <authorList>
            <person name="Li J."/>
        </authorList>
    </citation>
    <scope>NUCLEOTIDE SEQUENCE [LARGE SCALE GENOMIC DNA]</scope>
    <source>
        <strain evidence="9">SCSIO 19198</strain>
    </source>
</reference>
<comment type="subunit">
    <text evidence="7">Monomer.</text>
</comment>
<dbReference type="RefSeq" id="WP_316983283.1">
    <property type="nucleotide sequence ID" value="NZ_CP136521.1"/>
</dbReference>
<feature type="binding site" evidence="7">
    <location>
        <position position="120"/>
    </location>
    <ligand>
        <name>ATP</name>
        <dbReference type="ChEBI" id="CHEBI:30616"/>
    </ligand>
</feature>
<keyword evidence="6 7" id="KW-0057">Aromatic amino acid biosynthesis</keyword>
<dbReference type="Pfam" id="PF01202">
    <property type="entry name" value="SKI"/>
    <property type="match status" value="1"/>
</dbReference>
<feature type="binding site" evidence="7">
    <location>
        <position position="32"/>
    </location>
    <ligand>
        <name>substrate</name>
    </ligand>
</feature>
<evidence type="ECO:0000256" key="7">
    <source>
        <dbReference type="HAMAP-Rule" id="MF_00109"/>
    </source>
</evidence>
<evidence type="ECO:0000256" key="2">
    <source>
        <dbReference type="ARBA" id="ARBA00022679"/>
    </source>
</evidence>
<dbReference type="HAMAP" id="MF_00109">
    <property type="entry name" value="Shikimate_kinase"/>
    <property type="match status" value="1"/>
</dbReference>
<dbReference type="Proteomes" id="UP001302486">
    <property type="component" value="Chromosome"/>
</dbReference>
<proteinExistence type="inferred from homology"/>
<comment type="caution">
    <text evidence="7">Lacks conserved residue(s) required for the propagation of feature annotation.</text>
</comment>
<dbReference type="EC" id="2.7.1.71" evidence="7"/>
<dbReference type="PANTHER" id="PTHR21087:SF16">
    <property type="entry name" value="SHIKIMATE KINASE 1, CHLOROPLASTIC"/>
    <property type="match status" value="1"/>
</dbReference>
<dbReference type="InterPro" id="IPR031322">
    <property type="entry name" value="Shikimate/glucono_kinase"/>
</dbReference>
<sequence length="173" mass="19841">MIVVLIGYMASGKSTFGRILAEKLNYDFIDLDDYIEEKENTSISDMFTLKGEIYFRKKETQYLTHILQNKKKLILSLGGGTPCYSINMETVLNSKDVVSIYLKATIPTLVSRLKNEKAKRPLIAHIKTDDLLAEFIGKHLFERAPFYNQADKVILTDNKSEIEIIEDILLQLF</sequence>
<organism evidence="8 9">
    <name type="scientific">Hwangdonia lutea</name>
    <dbReference type="NCBI Taxonomy" id="3075823"/>
    <lineage>
        <taxon>Bacteria</taxon>
        <taxon>Pseudomonadati</taxon>
        <taxon>Bacteroidota</taxon>
        <taxon>Flavobacteriia</taxon>
        <taxon>Flavobacteriales</taxon>
        <taxon>Flavobacteriaceae</taxon>
        <taxon>Hwangdonia</taxon>
    </lineage>
</organism>
<dbReference type="AlphaFoldDB" id="A0AA97ELB7"/>
<dbReference type="CDD" id="cd00464">
    <property type="entry name" value="SK"/>
    <property type="match status" value="1"/>
</dbReference>
<dbReference type="GO" id="GO:0005829">
    <property type="term" value="C:cytosol"/>
    <property type="evidence" value="ECO:0007669"/>
    <property type="project" value="TreeGrafter"/>
</dbReference>
<evidence type="ECO:0000256" key="1">
    <source>
        <dbReference type="ARBA" id="ARBA00022605"/>
    </source>
</evidence>
<keyword evidence="9" id="KW-1185">Reference proteome</keyword>
<feature type="binding site" evidence="7">
    <location>
        <position position="143"/>
    </location>
    <ligand>
        <name>substrate</name>
    </ligand>
</feature>
<keyword evidence="2 7" id="KW-0808">Transferase</keyword>
<dbReference type="InterPro" id="IPR027417">
    <property type="entry name" value="P-loop_NTPase"/>
</dbReference>
<dbReference type="GO" id="GO:0004765">
    <property type="term" value="F:shikimate kinase activity"/>
    <property type="evidence" value="ECO:0007669"/>
    <property type="project" value="UniProtKB-UniRule"/>
</dbReference>
<comment type="catalytic activity">
    <reaction evidence="7">
        <text>shikimate + ATP = 3-phosphoshikimate + ADP + H(+)</text>
        <dbReference type="Rhea" id="RHEA:13121"/>
        <dbReference type="ChEBI" id="CHEBI:15378"/>
        <dbReference type="ChEBI" id="CHEBI:30616"/>
        <dbReference type="ChEBI" id="CHEBI:36208"/>
        <dbReference type="ChEBI" id="CHEBI:145989"/>
        <dbReference type="ChEBI" id="CHEBI:456216"/>
        <dbReference type="EC" id="2.7.1.71"/>
    </reaction>
</comment>
<comment type="pathway">
    <text evidence="7">Metabolic intermediate biosynthesis; chorismate biosynthesis; chorismate from D-erythrose 4-phosphate and phosphoenolpyruvate: step 5/7.</text>
</comment>
<keyword evidence="7" id="KW-0479">Metal-binding</keyword>
<evidence type="ECO:0000256" key="5">
    <source>
        <dbReference type="ARBA" id="ARBA00022840"/>
    </source>
</evidence>
<dbReference type="KEGG" id="hws:RNZ46_16565"/>
<comment type="subcellular location">
    <subcellularLocation>
        <location evidence="7">Cytoplasm</location>
    </subcellularLocation>
</comment>
<evidence type="ECO:0000256" key="6">
    <source>
        <dbReference type="ARBA" id="ARBA00023141"/>
    </source>
</evidence>
<dbReference type="PRINTS" id="PR01100">
    <property type="entry name" value="SHIKIMTKNASE"/>
</dbReference>
<keyword evidence="1 7" id="KW-0028">Amino-acid biosynthesis</keyword>
<comment type="function">
    <text evidence="7">Catalyzes the specific phosphorylation of the 3-hydroxyl group of shikimic acid using ATP as a cosubstrate.</text>
</comment>
<dbReference type="GO" id="GO:0005524">
    <property type="term" value="F:ATP binding"/>
    <property type="evidence" value="ECO:0007669"/>
    <property type="project" value="UniProtKB-UniRule"/>
</dbReference>
<dbReference type="GO" id="GO:0008652">
    <property type="term" value="P:amino acid biosynthetic process"/>
    <property type="evidence" value="ECO:0007669"/>
    <property type="project" value="UniProtKB-KW"/>
</dbReference>
<evidence type="ECO:0000313" key="9">
    <source>
        <dbReference type="Proteomes" id="UP001302486"/>
    </source>
</evidence>
<keyword evidence="4 7" id="KW-0418">Kinase</keyword>
<name>A0AA97ELB7_9FLAO</name>
<comment type="similarity">
    <text evidence="7">Belongs to the shikimate kinase family.</text>
</comment>